<organism evidence="2 3">
    <name type="scientific">Granulicella mallensis</name>
    <dbReference type="NCBI Taxonomy" id="940614"/>
    <lineage>
        <taxon>Bacteria</taxon>
        <taxon>Pseudomonadati</taxon>
        <taxon>Acidobacteriota</taxon>
        <taxon>Terriglobia</taxon>
        <taxon>Terriglobales</taxon>
        <taxon>Acidobacteriaceae</taxon>
        <taxon>Granulicella</taxon>
    </lineage>
</organism>
<evidence type="ECO:0000256" key="1">
    <source>
        <dbReference type="SAM" id="Coils"/>
    </source>
</evidence>
<dbReference type="RefSeq" id="WP_184259473.1">
    <property type="nucleotide sequence ID" value="NZ_JACHIO010000024.1"/>
</dbReference>
<name>A0A7W7ZU22_9BACT</name>
<dbReference type="EMBL" id="JACHIO010000024">
    <property type="protein sequence ID" value="MBB5066165.1"/>
    <property type="molecule type" value="Genomic_DNA"/>
</dbReference>
<feature type="coiled-coil region" evidence="1">
    <location>
        <begin position="1"/>
        <end position="39"/>
    </location>
</feature>
<sequence length="52" mass="6177">MSDQRERNAEAIERYAQQIREASADVERAYRKVQELIDRYYPNGIMEKGDVN</sequence>
<accession>A0A7W7ZU22</accession>
<evidence type="ECO:0000313" key="2">
    <source>
        <dbReference type="EMBL" id="MBB5066165.1"/>
    </source>
</evidence>
<dbReference type="AlphaFoldDB" id="A0A7W7ZU22"/>
<evidence type="ECO:0000313" key="3">
    <source>
        <dbReference type="Proteomes" id="UP000584867"/>
    </source>
</evidence>
<keyword evidence="1" id="KW-0175">Coiled coil</keyword>
<gene>
    <name evidence="2" type="ORF">HDF15_004539</name>
</gene>
<protein>
    <submittedName>
        <fullName evidence="2">Transposase</fullName>
    </submittedName>
</protein>
<comment type="caution">
    <text evidence="2">The sequence shown here is derived from an EMBL/GenBank/DDBJ whole genome shotgun (WGS) entry which is preliminary data.</text>
</comment>
<proteinExistence type="predicted"/>
<reference evidence="2 3" key="1">
    <citation type="submission" date="2020-08" db="EMBL/GenBank/DDBJ databases">
        <title>Genomic Encyclopedia of Type Strains, Phase IV (KMG-V): Genome sequencing to study the core and pangenomes of soil and plant-associated prokaryotes.</title>
        <authorList>
            <person name="Whitman W."/>
        </authorList>
    </citation>
    <scope>NUCLEOTIDE SEQUENCE [LARGE SCALE GENOMIC DNA]</scope>
    <source>
        <strain evidence="2 3">X5P3</strain>
    </source>
</reference>
<dbReference type="Proteomes" id="UP000584867">
    <property type="component" value="Unassembled WGS sequence"/>
</dbReference>